<evidence type="ECO:0000256" key="2">
    <source>
        <dbReference type="ARBA" id="ARBA00022526"/>
    </source>
</evidence>
<dbReference type="InterPro" id="IPR019405">
    <property type="entry name" value="Lactonase_7-beta_prop"/>
</dbReference>
<accession>A0A9J7BVH7</accession>
<dbReference type="RefSeq" id="WP_260796270.1">
    <property type="nucleotide sequence ID" value="NZ_CP093313.1"/>
</dbReference>
<evidence type="ECO:0000313" key="3">
    <source>
        <dbReference type="EMBL" id="UWZ86632.1"/>
    </source>
</evidence>
<dbReference type="InterPro" id="IPR015943">
    <property type="entry name" value="WD40/YVTN_repeat-like_dom_sf"/>
</dbReference>
<evidence type="ECO:0000256" key="1">
    <source>
        <dbReference type="ARBA" id="ARBA00005564"/>
    </source>
</evidence>
<dbReference type="SUPFAM" id="SSF50974">
    <property type="entry name" value="Nitrous oxide reductase, N-terminal domain"/>
    <property type="match status" value="1"/>
</dbReference>
<sequence length="408" mass="42006">MKFSKSSGQLLLVALIGLVVASLLSACQLVTIDYLYVAGTYSNTQGTNGAIQVFAVDSQSGAIRFAAGTEKTPFLTGGQTPVAMAVSSDEANLYVAVADNNTVVHYTIASNGVLTKKDSVTLADPPTALAVNQANSFLYVLSGTTTSTLTAYSIKGGAIGSATEQHQLIIPGYAGDVTVPTAVAVLPNNSAVFASVYDQSSYNPGGTITSAAHPGWVFSFGADSSGALTPANGNAFQAGVKPTGVAVDPTNRFVYVTDYASNQLIGYGITDNTKLNFLISGPYKTGAEPSAVTVDPRGKYIYVSNSLDSTVSAYAIDLATGIPSIVINTTGSQLNASDTQPVAVAVDPALGRYVYTSNFLGNSVSGFRLNPNTGALAQTQATPYPSLSKPRAIAIISHGNHSLQNTTP</sequence>
<comment type="similarity">
    <text evidence="1">Belongs to the cycloisomerase 2 family.</text>
</comment>
<dbReference type="InterPro" id="IPR050282">
    <property type="entry name" value="Cycloisomerase_2"/>
</dbReference>
<dbReference type="GO" id="GO:0017057">
    <property type="term" value="F:6-phosphogluconolactonase activity"/>
    <property type="evidence" value="ECO:0007669"/>
    <property type="project" value="TreeGrafter"/>
</dbReference>
<gene>
    <name evidence="3" type="ORF">MOP44_11960</name>
</gene>
<protein>
    <submittedName>
        <fullName evidence="3">Beta-propeller fold lactonase family protein</fullName>
    </submittedName>
</protein>
<dbReference type="Pfam" id="PF10282">
    <property type="entry name" value="Lactonase"/>
    <property type="match status" value="1"/>
</dbReference>
<dbReference type="InterPro" id="IPR011045">
    <property type="entry name" value="N2O_reductase_N"/>
</dbReference>
<dbReference type="PROSITE" id="PS51257">
    <property type="entry name" value="PROKAR_LIPOPROTEIN"/>
    <property type="match status" value="1"/>
</dbReference>
<keyword evidence="2" id="KW-0119">Carbohydrate metabolism</keyword>
<dbReference type="Proteomes" id="UP001059380">
    <property type="component" value="Chromosome"/>
</dbReference>
<dbReference type="Gene3D" id="2.130.10.10">
    <property type="entry name" value="YVTN repeat-like/Quinoprotein amine dehydrogenase"/>
    <property type="match status" value="2"/>
</dbReference>
<proteinExistence type="inferred from homology"/>
<dbReference type="AlphaFoldDB" id="A0A9J7BVH7"/>
<dbReference type="KEGG" id="orp:MOP44_11960"/>
<dbReference type="EMBL" id="CP093313">
    <property type="protein sequence ID" value="UWZ86632.1"/>
    <property type="molecule type" value="Genomic_DNA"/>
</dbReference>
<keyword evidence="2" id="KW-0313">Glucose metabolism</keyword>
<evidence type="ECO:0000313" key="4">
    <source>
        <dbReference type="Proteomes" id="UP001059380"/>
    </source>
</evidence>
<dbReference type="GO" id="GO:0006006">
    <property type="term" value="P:glucose metabolic process"/>
    <property type="evidence" value="ECO:0007669"/>
    <property type="project" value="UniProtKB-KW"/>
</dbReference>
<dbReference type="PANTHER" id="PTHR30344:SF1">
    <property type="entry name" value="6-PHOSPHOGLUCONOLACTONASE"/>
    <property type="match status" value="1"/>
</dbReference>
<dbReference type="PANTHER" id="PTHR30344">
    <property type="entry name" value="6-PHOSPHOGLUCONOLACTONASE-RELATED"/>
    <property type="match status" value="1"/>
</dbReference>
<keyword evidence="4" id="KW-1185">Reference proteome</keyword>
<name>A0A9J7BVH7_9BACT</name>
<organism evidence="3 4">
    <name type="scientific">Occallatibacter riparius</name>
    <dbReference type="NCBI Taxonomy" id="1002689"/>
    <lineage>
        <taxon>Bacteria</taxon>
        <taxon>Pseudomonadati</taxon>
        <taxon>Acidobacteriota</taxon>
        <taxon>Terriglobia</taxon>
        <taxon>Terriglobales</taxon>
        <taxon>Acidobacteriaceae</taxon>
        <taxon>Occallatibacter</taxon>
    </lineage>
</organism>
<reference evidence="3" key="1">
    <citation type="submission" date="2021-04" db="EMBL/GenBank/DDBJ databases">
        <title>Phylogenetic analysis of Acidobacteriaceae.</title>
        <authorList>
            <person name="Qiu L."/>
            <person name="Zhang Q."/>
        </authorList>
    </citation>
    <scope>NUCLEOTIDE SEQUENCE</scope>
    <source>
        <strain evidence="3">DSM 25168</strain>
    </source>
</reference>